<protein>
    <submittedName>
        <fullName evidence="8">GMC family oxidoreductase N-terminal domain-containing protein</fullName>
    </submittedName>
</protein>
<accession>A0ABV3Z472</accession>
<dbReference type="EMBL" id="JBEHZE010000001">
    <property type="protein sequence ID" value="MEX6633293.1"/>
    <property type="molecule type" value="Genomic_DNA"/>
</dbReference>
<evidence type="ECO:0000259" key="6">
    <source>
        <dbReference type="PROSITE" id="PS00623"/>
    </source>
</evidence>
<evidence type="ECO:0000259" key="7">
    <source>
        <dbReference type="PROSITE" id="PS00624"/>
    </source>
</evidence>
<evidence type="ECO:0000256" key="3">
    <source>
        <dbReference type="ARBA" id="ARBA00022630"/>
    </source>
</evidence>
<comment type="cofactor">
    <cofactor evidence="1">
        <name>FAD</name>
        <dbReference type="ChEBI" id="CHEBI:57692"/>
    </cofactor>
</comment>
<dbReference type="Gene3D" id="3.30.560.10">
    <property type="entry name" value="Glucose Oxidase, domain 3"/>
    <property type="match status" value="1"/>
</dbReference>
<dbReference type="PROSITE" id="PS00623">
    <property type="entry name" value="GMC_OXRED_1"/>
    <property type="match status" value="1"/>
</dbReference>
<dbReference type="PROSITE" id="PS00624">
    <property type="entry name" value="GMC_OXRED_2"/>
    <property type="match status" value="1"/>
</dbReference>
<evidence type="ECO:0000256" key="5">
    <source>
        <dbReference type="RuleBase" id="RU003968"/>
    </source>
</evidence>
<dbReference type="Gene3D" id="3.50.50.60">
    <property type="entry name" value="FAD/NAD(P)-binding domain"/>
    <property type="match status" value="1"/>
</dbReference>
<dbReference type="InterPro" id="IPR000172">
    <property type="entry name" value="GMC_OxRdtase_N"/>
</dbReference>
<organism evidence="8 9">
    <name type="scientific">Hyphococcus lacteus</name>
    <dbReference type="NCBI Taxonomy" id="3143536"/>
    <lineage>
        <taxon>Bacteria</taxon>
        <taxon>Pseudomonadati</taxon>
        <taxon>Pseudomonadota</taxon>
        <taxon>Alphaproteobacteria</taxon>
        <taxon>Parvularculales</taxon>
        <taxon>Parvularculaceae</taxon>
        <taxon>Hyphococcus</taxon>
    </lineage>
</organism>
<feature type="domain" description="Glucose-methanol-choline oxidoreductase N-terminal" evidence="7">
    <location>
        <begin position="263"/>
        <end position="277"/>
    </location>
</feature>
<proteinExistence type="inferred from homology"/>
<keyword evidence="3 5" id="KW-0285">Flavoprotein</keyword>
<evidence type="ECO:0000256" key="1">
    <source>
        <dbReference type="ARBA" id="ARBA00001974"/>
    </source>
</evidence>
<dbReference type="InterPro" id="IPR012132">
    <property type="entry name" value="GMC_OxRdtase"/>
</dbReference>
<comment type="similarity">
    <text evidence="2 5">Belongs to the GMC oxidoreductase family.</text>
</comment>
<dbReference type="Pfam" id="PF00732">
    <property type="entry name" value="GMC_oxred_N"/>
    <property type="match status" value="1"/>
</dbReference>
<dbReference type="SUPFAM" id="SSF51905">
    <property type="entry name" value="FAD/NAD(P)-binding domain"/>
    <property type="match status" value="1"/>
</dbReference>
<dbReference type="PANTHER" id="PTHR11552">
    <property type="entry name" value="GLUCOSE-METHANOL-CHOLINE GMC OXIDOREDUCTASE"/>
    <property type="match status" value="1"/>
</dbReference>
<dbReference type="PANTHER" id="PTHR11552:SF147">
    <property type="entry name" value="CHOLINE DEHYDROGENASE, MITOCHONDRIAL"/>
    <property type="match status" value="1"/>
</dbReference>
<dbReference type="InterPro" id="IPR007867">
    <property type="entry name" value="GMC_OxRtase_C"/>
</dbReference>
<dbReference type="PIRSF" id="PIRSF000137">
    <property type="entry name" value="Alcohol_oxidase"/>
    <property type="match status" value="1"/>
</dbReference>
<dbReference type="SUPFAM" id="SSF54373">
    <property type="entry name" value="FAD-linked reductases, C-terminal domain"/>
    <property type="match status" value="1"/>
</dbReference>
<reference evidence="8 9" key="1">
    <citation type="submission" date="2024-05" db="EMBL/GenBank/DDBJ databases">
        <title>Three bacterial strains, DH-69, EH-24, and ECK-19 isolated from coastal sediments.</title>
        <authorList>
            <person name="Ye Y.-Q."/>
            <person name="Du Z.-J."/>
        </authorList>
    </citation>
    <scope>NUCLEOTIDE SEQUENCE [LARGE SCALE GENOMIC DNA]</scope>
    <source>
        <strain evidence="8 9">ECK-19</strain>
    </source>
</reference>
<feature type="domain" description="Glucose-methanol-choline oxidoreductase N-terminal" evidence="6">
    <location>
        <begin position="91"/>
        <end position="114"/>
    </location>
</feature>
<gene>
    <name evidence="8" type="ORF">ABFZ84_06995</name>
</gene>
<dbReference type="Pfam" id="PF05199">
    <property type="entry name" value="GMC_oxred_C"/>
    <property type="match status" value="1"/>
</dbReference>
<dbReference type="Proteomes" id="UP001560685">
    <property type="component" value="Unassembled WGS sequence"/>
</dbReference>
<name>A0ABV3Z472_9PROT</name>
<evidence type="ECO:0000256" key="2">
    <source>
        <dbReference type="ARBA" id="ARBA00010790"/>
    </source>
</evidence>
<evidence type="ECO:0000313" key="9">
    <source>
        <dbReference type="Proteomes" id="UP001560685"/>
    </source>
</evidence>
<keyword evidence="4 5" id="KW-0274">FAD</keyword>
<evidence type="ECO:0000313" key="8">
    <source>
        <dbReference type="EMBL" id="MEX6633293.1"/>
    </source>
</evidence>
<sequence>MNQNNENREELGSFDYVIVGAGSAGCTLAARLSEDPNISVCVLEAGGPDKHPFIHTPIGFAFFGENSPLNWHFETTPQKNLNGRNGLQPRGRTLGGSSSINAMIYIRGSKADYNNWAENGADGWSWDDVFPYFLKAENNERGNSEFHNDRGPLSVSELRFKNPLSDTFLNASRELQLPFNDDFNGETQEGMGYYQVTQRDGQRCSAAVAYLHPARDRKNVTVVTDAHAERVLFTENTATGVAFVQNKQKKSVHAKREVILSAGAFQSPQLLMLSGIGPGNHLREHGIDVIADRKNVGENLQDHLDWTGLYKAKSPDSVGLSLGMAMRALPALSAYRNKKDGLFTSNLAECGGFLKTDPSEPETDVQLHFLPALVDNHGRKKHFGGGISGHVCVLRPKSRGTVRLNTPNAEDAPAIDPNFLGDNDDLVRLKKGARIVERIFDAPALKAIRGKRLYLEEPADDAALEADIRARADTIYHPVGTCRMGSDEDAVVDTSLKVRGVRGLRVVDASVMPFLISGNTNAPTIMIAEKIADEIKKTN</sequence>
<dbReference type="InterPro" id="IPR036188">
    <property type="entry name" value="FAD/NAD-bd_sf"/>
</dbReference>
<comment type="caution">
    <text evidence="8">The sequence shown here is derived from an EMBL/GenBank/DDBJ whole genome shotgun (WGS) entry which is preliminary data.</text>
</comment>
<dbReference type="RefSeq" id="WP_369313249.1">
    <property type="nucleotide sequence ID" value="NZ_JBEHZE010000001.1"/>
</dbReference>
<evidence type="ECO:0000256" key="4">
    <source>
        <dbReference type="ARBA" id="ARBA00022827"/>
    </source>
</evidence>
<keyword evidence="9" id="KW-1185">Reference proteome</keyword>